<feature type="compositionally biased region" description="Low complexity" evidence="6">
    <location>
        <begin position="768"/>
        <end position="778"/>
    </location>
</feature>
<evidence type="ECO:0000256" key="4">
    <source>
        <dbReference type="ARBA" id="ARBA00022701"/>
    </source>
</evidence>
<dbReference type="GO" id="GO:0005874">
    <property type="term" value="C:microtubule"/>
    <property type="evidence" value="ECO:0007669"/>
    <property type="project" value="UniProtKB-KW"/>
</dbReference>
<dbReference type="OrthoDB" id="1608002at2759"/>
<dbReference type="Pfam" id="PF04130">
    <property type="entry name" value="GCP_C_terminal"/>
    <property type="match status" value="1"/>
</dbReference>
<organism evidence="9 10">
    <name type="scientific">Gonapodya prolifera (strain JEL478)</name>
    <name type="common">Monoblepharis prolifera</name>
    <dbReference type="NCBI Taxonomy" id="1344416"/>
    <lineage>
        <taxon>Eukaryota</taxon>
        <taxon>Fungi</taxon>
        <taxon>Fungi incertae sedis</taxon>
        <taxon>Chytridiomycota</taxon>
        <taxon>Chytridiomycota incertae sedis</taxon>
        <taxon>Monoblepharidomycetes</taxon>
        <taxon>Monoblepharidales</taxon>
        <taxon>Gonapodyaceae</taxon>
        <taxon>Gonapodya</taxon>
    </lineage>
</organism>
<keyword evidence="4" id="KW-0493">Microtubule</keyword>
<dbReference type="GO" id="GO:0000278">
    <property type="term" value="P:mitotic cell cycle"/>
    <property type="evidence" value="ECO:0007669"/>
    <property type="project" value="TreeGrafter"/>
</dbReference>
<sequence>MVFFQESLIALSGITGDVFVLPALYRFPPKASLLPQSSDATTSDEELFAIPPVTPRRRTFLIPSDYPFLHPGERSVLESSVGFLGLHFMEIVAMMQWITDPDSFTKLVSEWNESSSDVALDASGKVLNTLPIDAEPSAISSAVSMNRAGHLPTDGARTARSTEGMRPRGPSSNFNETERAKPPTTAIPTTPVFPPGSVYLSAFARAADAIVIKPYRDLIVETEQRLLAEFDVDPEHRKLNKTGGLAATSVTFFRSTFAKYLTIFPSLHSFLLHLLYPTPDLPQPSPTLLSMIYERSLSGDPDIRDVFEQISADVEHNVLLTQCFVWCSYGRAWDPGTEWWISLDTGANGDETAADVDSQKLADGVHTSGIGNAHPEDFLPESEDPVDPARYRVTHSLVPSYIPHELANEVLFIGQAVSMISRVAQIKRQGADDAQSVLDAHATDLKSAFATVSPLFAEPGVDLSNESDSLLPDTVSVSPTVLPKYPSTNLLTRLQPITSRLSSALHRLLLTRRLASYLRSIRDVALVGRGDLWETWCDNWRTSSRRAALGSGGIAGLAMGAGWTGMTVNKRVLEHDLTSLLHSTYRSLIPEADDANADDESDISGWDADGDEKDLILDAAVAAEQTEAQRRKRPSELSPPYPVTAFRFRIWEPTTTQESTSSAGNAVEQDTIPKESPALEPAALPPQQPVLGSVEPEGFPINQSDRAGESGRPEVKRSEKEKGKGPPKHPVPKQYASVKSRINIGKGKEKERKEQTSAGNRGENIRDSSSSPERSSSPQEKENQSLNTAPTRPPIRQSGRSKDPYASELVGLPLTLECEVEWPLDVVIGKESWASYSALFSFLLTIKRVQILLDRDVWRLVAKSRNLRIGAPAARPNTAGLVPDDPIQKSKADLARSIWSLRTAMSFFVEALWGYLQSDILEPNFQRLVQSLKQENTSSKPSQTPTITYLSETHTRFLTGVLKGCFMEENVFNMVGTTIKAVLETCERFAIVVEAGWGSVLPEREGPTETATAGERRRTRLLEQLVKMEKDLREFEEFFWTDTKFLFRTFSGVMTASSAPPGATSTGSTLTPGASLRSNSMYQHIVHLDQFLLRLNYNNFWAFGRESGLTTHIVG</sequence>
<dbReference type="STRING" id="1344416.A0A139AXD3"/>
<dbReference type="PANTHER" id="PTHR19302:SF27">
    <property type="entry name" value="GAMMA-TUBULIN COMPLEX COMPONENT 4"/>
    <property type="match status" value="1"/>
</dbReference>
<reference evidence="9 10" key="1">
    <citation type="journal article" date="2015" name="Genome Biol. Evol.">
        <title>Phylogenomic analyses indicate that early fungi evolved digesting cell walls of algal ancestors of land plants.</title>
        <authorList>
            <person name="Chang Y."/>
            <person name="Wang S."/>
            <person name="Sekimoto S."/>
            <person name="Aerts A.L."/>
            <person name="Choi C."/>
            <person name="Clum A."/>
            <person name="LaButti K.M."/>
            <person name="Lindquist E.A."/>
            <person name="Yee Ngan C."/>
            <person name="Ohm R.A."/>
            <person name="Salamov A.A."/>
            <person name="Grigoriev I.V."/>
            <person name="Spatafora J.W."/>
            <person name="Berbee M.L."/>
        </authorList>
    </citation>
    <scope>NUCLEOTIDE SEQUENCE [LARGE SCALE GENOMIC DNA]</scope>
    <source>
        <strain evidence="9 10">JEL478</strain>
    </source>
</reference>
<dbReference type="Pfam" id="PF17681">
    <property type="entry name" value="GCP_N_terminal"/>
    <property type="match status" value="1"/>
</dbReference>
<dbReference type="AlphaFoldDB" id="A0A139AXD3"/>
<dbReference type="GO" id="GO:0000930">
    <property type="term" value="C:gamma-tubulin complex"/>
    <property type="evidence" value="ECO:0007669"/>
    <property type="project" value="UniProtKB-ARBA"/>
</dbReference>
<evidence type="ECO:0000256" key="2">
    <source>
        <dbReference type="ARBA" id="ARBA00010337"/>
    </source>
</evidence>
<feature type="domain" description="Gamma tubulin complex component C-terminal" evidence="7">
    <location>
        <begin position="813"/>
        <end position="1101"/>
    </location>
</feature>
<evidence type="ECO:0000256" key="1">
    <source>
        <dbReference type="ARBA" id="ARBA00004267"/>
    </source>
</evidence>
<evidence type="ECO:0008006" key="11">
    <source>
        <dbReference type="Google" id="ProtNLM"/>
    </source>
</evidence>
<keyword evidence="5" id="KW-0206">Cytoskeleton</keyword>
<protein>
    <recommendedName>
        <fullName evidence="11">Spindle pole body component</fullName>
    </recommendedName>
</protein>
<evidence type="ECO:0000313" key="10">
    <source>
        <dbReference type="Proteomes" id="UP000070544"/>
    </source>
</evidence>
<dbReference type="InterPro" id="IPR040457">
    <property type="entry name" value="GCP_C"/>
</dbReference>
<evidence type="ECO:0000313" key="9">
    <source>
        <dbReference type="EMBL" id="KXS21367.1"/>
    </source>
</evidence>
<dbReference type="Proteomes" id="UP000070544">
    <property type="component" value="Unassembled WGS sequence"/>
</dbReference>
<feature type="domain" description="Gamma tubulin complex component protein N-terminal" evidence="8">
    <location>
        <begin position="195"/>
        <end position="431"/>
    </location>
</feature>
<accession>A0A139AXD3</accession>
<dbReference type="GO" id="GO:0043015">
    <property type="term" value="F:gamma-tubulin binding"/>
    <property type="evidence" value="ECO:0007669"/>
    <property type="project" value="InterPro"/>
</dbReference>
<evidence type="ECO:0000256" key="5">
    <source>
        <dbReference type="ARBA" id="ARBA00023212"/>
    </source>
</evidence>
<dbReference type="EMBL" id="KQ965733">
    <property type="protein sequence ID" value="KXS21367.1"/>
    <property type="molecule type" value="Genomic_DNA"/>
</dbReference>
<evidence type="ECO:0000259" key="7">
    <source>
        <dbReference type="Pfam" id="PF04130"/>
    </source>
</evidence>
<gene>
    <name evidence="9" type="ORF">M427DRAFT_496776</name>
</gene>
<evidence type="ECO:0000256" key="3">
    <source>
        <dbReference type="ARBA" id="ARBA00022490"/>
    </source>
</evidence>
<dbReference type="InterPro" id="IPR007259">
    <property type="entry name" value="GCP"/>
</dbReference>
<dbReference type="GO" id="GO:0005816">
    <property type="term" value="C:spindle pole body"/>
    <property type="evidence" value="ECO:0007669"/>
    <property type="project" value="UniProtKB-ARBA"/>
</dbReference>
<dbReference type="GO" id="GO:0051321">
    <property type="term" value="P:meiotic cell cycle"/>
    <property type="evidence" value="ECO:0007669"/>
    <property type="project" value="TreeGrafter"/>
</dbReference>
<dbReference type="GO" id="GO:0000922">
    <property type="term" value="C:spindle pole"/>
    <property type="evidence" value="ECO:0007669"/>
    <property type="project" value="InterPro"/>
</dbReference>
<evidence type="ECO:0000256" key="6">
    <source>
        <dbReference type="SAM" id="MobiDB-lite"/>
    </source>
</evidence>
<dbReference type="InterPro" id="IPR041470">
    <property type="entry name" value="GCP_N"/>
</dbReference>
<comment type="subcellular location">
    <subcellularLocation>
        <location evidence="1">Cytoplasm</location>
        <location evidence="1">Cytoskeleton</location>
        <location evidence="1">Microtubule organizing center</location>
    </subcellularLocation>
</comment>
<feature type="compositionally biased region" description="Basic and acidic residues" evidence="6">
    <location>
        <begin position="706"/>
        <end position="724"/>
    </location>
</feature>
<evidence type="ECO:0000259" key="8">
    <source>
        <dbReference type="Pfam" id="PF17681"/>
    </source>
</evidence>
<keyword evidence="10" id="KW-1185">Reference proteome</keyword>
<dbReference type="GO" id="GO:0051011">
    <property type="term" value="F:microtubule minus-end binding"/>
    <property type="evidence" value="ECO:0007669"/>
    <property type="project" value="TreeGrafter"/>
</dbReference>
<dbReference type="GO" id="GO:0031122">
    <property type="term" value="P:cytoplasmic microtubule organization"/>
    <property type="evidence" value="ECO:0007669"/>
    <property type="project" value="TreeGrafter"/>
</dbReference>
<dbReference type="GO" id="GO:0051225">
    <property type="term" value="P:spindle assembly"/>
    <property type="evidence" value="ECO:0007669"/>
    <property type="project" value="TreeGrafter"/>
</dbReference>
<keyword evidence="3" id="KW-0963">Cytoplasm</keyword>
<feature type="compositionally biased region" description="Basic and acidic residues" evidence="6">
    <location>
        <begin position="746"/>
        <end position="755"/>
    </location>
</feature>
<dbReference type="Gene3D" id="1.20.120.1900">
    <property type="entry name" value="Gamma-tubulin complex, C-terminal domain"/>
    <property type="match status" value="1"/>
</dbReference>
<comment type="similarity">
    <text evidence="2">Belongs to the TUBGCP family.</text>
</comment>
<dbReference type="PANTHER" id="PTHR19302">
    <property type="entry name" value="GAMMA TUBULIN COMPLEX PROTEIN"/>
    <property type="match status" value="1"/>
</dbReference>
<feature type="region of interest" description="Disordered" evidence="6">
    <location>
        <begin position="143"/>
        <end position="189"/>
    </location>
</feature>
<dbReference type="GO" id="GO:0007020">
    <property type="term" value="P:microtubule nucleation"/>
    <property type="evidence" value="ECO:0007669"/>
    <property type="project" value="InterPro"/>
</dbReference>
<proteinExistence type="inferred from homology"/>
<dbReference type="InterPro" id="IPR042241">
    <property type="entry name" value="GCP_C_sf"/>
</dbReference>
<feature type="region of interest" description="Disordered" evidence="6">
    <location>
        <begin position="677"/>
        <end position="803"/>
    </location>
</feature>
<name>A0A139AXD3_GONPJ</name>